<sequence length="123" mass="14112">MRKAELVAQNPPIFYYIRALDLLVIQGFLLGVWKRYGERESFFYCESLSQVSAKACYLHLLREVSAEAYYLCIIEVVLRNYSFMAEAVGLMASIMQLVGGVQSAYKKCSYGSFVVYKLDYVLE</sequence>
<keyword evidence="2" id="KW-1185">Reference proteome</keyword>
<dbReference type="AlphaFoldDB" id="A0A9D4UUE4"/>
<comment type="caution">
    <text evidence="1">The sequence shown here is derived from an EMBL/GenBank/DDBJ whole genome shotgun (WGS) entry which is preliminary data.</text>
</comment>
<evidence type="ECO:0000313" key="2">
    <source>
        <dbReference type="Proteomes" id="UP000886520"/>
    </source>
</evidence>
<reference evidence="1" key="1">
    <citation type="submission" date="2021-01" db="EMBL/GenBank/DDBJ databases">
        <title>Adiantum capillus-veneris genome.</title>
        <authorList>
            <person name="Fang Y."/>
            <person name="Liao Q."/>
        </authorList>
    </citation>
    <scope>NUCLEOTIDE SEQUENCE</scope>
    <source>
        <strain evidence="1">H3</strain>
        <tissue evidence="1">Leaf</tissue>
    </source>
</reference>
<name>A0A9D4UUE4_ADICA</name>
<protein>
    <submittedName>
        <fullName evidence="1">Uncharacterized protein</fullName>
    </submittedName>
</protein>
<proteinExistence type="predicted"/>
<organism evidence="1 2">
    <name type="scientific">Adiantum capillus-veneris</name>
    <name type="common">Maidenhair fern</name>
    <dbReference type="NCBI Taxonomy" id="13818"/>
    <lineage>
        <taxon>Eukaryota</taxon>
        <taxon>Viridiplantae</taxon>
        <taxon>Streptophyta</taxon>
        <taxon>Embryophyta</taxon>
        <taxon>Tracheophyta</taxon>
        <taxon>Polypodiopsida</taxon>
        <taxon>Polypodiidae</taxon>
        <taxon>Polypodiales</taxon>
        <taxon>Pteridineae</taxon>
        <taxon>Pteridaceae</taxon>
        <taxon>Vittarioideae</taxon>
        <taxon>Adiantum</taxon>
    </lineage>
</organism>
<dbReference type="Proteomes" id="UP000886520">
    <property type="component" value="Chromosome 10"/>
</dbReference>
<evidence type="ECO:0000313" key="1">
    <source>
        <dbReference type="EMBL" id="KAI5074101.1"/>
    </source>
</evidence>
<gene>
    <name evidence="1" type="ORF">GOP47_0010062</name>
</gene>
<dbReference type="EMBL" id="JABFUD020000010">
    <property type="protein sequence ID" value="KAI5074101.1"/>
    <property type="molecule type" value="Genomic_DNA"/>
</dbReference>
<accession>A0A9D4UUE4</accession>